<accession>M1PRD6</accession>
<dbReference type="Gene3D" id="3.90.10.10">
    <property type="entry name" value="Cytochrome C3"/>
    <property type="match status" value="1"/>
</dbReference>
<dbReference type="eggNOG" id="COG3005">
    <property type="taxonomic scope" value="Bacteria"/>
</dbReference>
<evidence type="ECO:0000313" key="2">
    <source>
        <dbReference type="EMBL" id="AGF78926.1"/>
    </source>
</evidence>
<sequence length="111" mass="12099">MNSKLVTGFIFMGVLVFPALGLSSETGPAEIDLKARFHIEGKKEAVIFPHATHQKTLECISCHADPKGGKLKVAIVNISGSGNDFHKKLCWPCHEEKQVPKGKSCSTCHKK</sequence>
<protein>
    <recommendedName>
        <fullName evidence="1">Cytochrome c7-like domain-containing protein</fullName>
    </recommendedName>
</protein>
<dbReference type="InterPro" id="IPR036280">
    <property type="entry name" value="Multihaem_cyt_sf"/>
</dbReference>
<name>M1PRD6_DESSD</name>
<evidence type="ECO:0000313" key="3">
    <source>
        <dbReference type="Proteomes" id="UP000011721"/>
    </source>
</evidence>
<keyword evidence="3" id="KW-1185">Reference proteome</keyword>
<dbReference type="Pfam" id="PF14522">
    <property type="entry name" value="Cytochrome_C7"/>
    <property type="match status" value="1"/>
</dbReference>
<dbReference type="InterPro" id="IPR029467">
    <property type="entry name" value="Cyt_c7-like"/>
</dbReference>
<dbReference type="Proteomes" id="UP000011721">
    <property type="component" value="Chromosome"/>
</dbReference>
<gene>
    <name evidence="2" type="ordered locus">UWK_02386</name>
</gene>
<dbReference type="SUPFAM" id="SSF48695">
    <property type="entry name" value="Multiheme cytochromes"/>
    <property type="match status" value="1"/>
</dbReference>
<dbReference type="AlphaFoldDB" id="M1PRD6"/>
<feature type="domain" description="Cytochrome c7-like" evidence="1">
    <location>
        <begin position="46"/>
        <end position="110"/>
    </location>
</feature>
<dbReference type="EMBL" id="CP003985">
    <property type="protein sequence ID" value="AGF78926.1"/>
    <property type="molecule type" value="Genomic_DNA"/>
</dbReference>
<reference evidence="3" key="1">
    <citation type="journal article" date="2013" name="Stand. Genomic Sci.">
        <title>Complete genome sequence of Desulfocapsa sulfexigens, a marine deltaproteobacterium specialized in disproportionating inorganic sulfur compounds.</title>
        <authorList>
            <person name="Finster K.W."/>
            <person name="Kjeldsen K.U."/>
            <person name="Kube M."/>
            <person name="Reinhardt R."/>
            <person name="Mussmann M."/>
            <person name="Amann R."/>
            <person name="Schreiber L."/>
        </authorList>
    </citation>
    <scope>NUCLEOTIDE SEQUENCE [LARGE SCALE GENOMIC DNA]</scope>
    <source>
        <strain evidence="3">DSM 10523 / SB164P1</strain>
    </source>
</reference>
<evidence type="ECO:0000259" key="1">
    <source>
        <dbReference type="Pfam" id="PF14522"/>
    </source>
</evidence>
<proteinExistence type="predicted"/>
<organism evidence="2 3">
    <name type="scientific">Desulfocapsa sulfexigens (strain DSM 10523 / SB164P1)</name>
    <dbReference type="NCBI Taxonomy" id="1167006"/>
    <lineage>
        <taxon>Bacteria</taxon>
        <taxon>Pseudomonadati</taxon>
        <taxon>Thermodesulfobacteriota</taxon>
        <taxon>Desulfobulbia</taxon>
        <taxon>Desulfobulbales</taxon>
        <taxon>Desulfocapsaceae</taxon>
        <taxon>Desulfocapsa</taxon>
    </lineage>
</organism>
<dbReference type="HOGENOM" id="CLU_2105364_0_0_7"/>
<dbReference type="KEGG" id="dsf:UWK_02386"/>
<dbReference type="RefSeq" id="WP_015404614.1">
    <property type="nucleotide sequence ID" value="NC_020304.1"/>
</dbReference>
<dbReference type="STRING" id="1167006.UWK_02386"/>